<gene>
    <name evidence="2" type="ORF">Ocin01_16103</name>
</gene>
<dbReference type="Proteomes" id="UP000094527">
    <property type="component" value="Unassembled WGS sequence"/>
</dbReference>
<proteinExistence type="predicted"/>
<dbReference type="AlphaFoldDB" id="A0A1D2MC50"/>
<dbReference type="EMBL" id="LJIJ01001902">
    <property type="protein sequence ID" value="ODM90577.1"/>
    <property type="molecule type" value="Genomic_DNA"/>
</dbReference>
<name>A0A1D2MC50_ORCCI</name>
<organism evidence="2 3">
    <name type="scientific">Orchesella cincta</name>
    <name type="common">Springtail</name>
    <name type="synonym">Podura cincta</name>
    <dbReference type="NCBI Taxonomy" id="48709"/>
    <lineage>
        <taxon>Eukaryota</taxon>
        <taxon>Metazoa</taxon>
        <taxon>Ecdysozoa</taxon>
        <taxon>Arthropoda</taxon>
        <taxon>Hexapoda</taxon>
        <taxon>Collembola</taxon>
        <taxon>Entomobryomorpha</taxon>
        <taxon>Entomobryoidea</taxon>
        <taxon>Orchesellidae</taxon>
        <taxon>Orchesellinae</taxon>
        <taxon>Orchesella</taxon>
    </lineage>
</organism>
<comment type="caution">
    <text evidence="2">The sequence shown here is derived from an EMBL/GenBank/DDBJ whole genome shotgun (WGS) entry which is preliminary data.</text>
</comment>
<accession>A0A1D2MC50</accession>
<sequence>MKQVCAILFLAACVFATAFAFPAAFEDEADYLRTARQIIQGRVSRSPQMGYYGSYPVTTTIVVMAIQITLGDAWEMAMSTSIWLAITAIISNNINLILTCKWDTTTAKRITQNPISL</sequence>
<feature type="chain" id="PRO_5008903800" evidence="1">
    <location>
        <begin position="21"/>
        <end position="117"/>
    </location>
</feature>
<protein>
    <submittedName>
        <fullName evidence="2">Uncharacterized protein</fullName>
    </submittedName>
</protein>
<evidence type="ECO:0000313" key="2">
    <source>
        <dbReference type="EMBL" id="ODM90577.1"/>
    </source>
</evidence>
<keyword evidence="1" id="KW-0732">Signal</keyword>
<evidence type="ECO:0000256" key="1">
    <source>
        <dbReference type="SAM" id="SignalP"/>
    </source>
</evidence>
<feature type="signal peptide" evidence="1">
    <location>
        <begin position="1"/>
        <end position="20"/>
    </location>
</feature>
<reference evidence="2 3" key="1">
    <citation type="journal article" date="2016" name="Genome Biol. Evol.">
        <title>Gene Family Evolution Reflects Adaptation to Soil Environmental Stressors in the Genome of the Collembolan Orchesella cincta.</title>
        <authorList>
            <person name="Faddeeva-Vakhrusheva A."/>
            <person name="Derks M.F."/>
            <person name="Anvar S.Y."/>
            <person name="Agamennone V."/>
            <person name="Suring W."/>
            <person name="Smit S."/>
            <person name="van Straalen N.M."/>
            <person name="Roelofs D."/>
        </authorList>
    </citation>
    <scope>NUCLEOTIDE SEQUENCE [LARGE SCALE GENOMIC DNA]</scope>
    <source>
        <tissue evidence="2">Mixed pool</tissue>
    </source>
</reference>
<evidence type="ECO:0000313" key="3">
    <source>
        <dbReference type="Proteomes" id="UP000094527"/>
    </source>
</evidence>
<keyword evidence="3" id="KW-1185">Reference proteome</keyword>